<proteinExistence type="predicted"/>
<dbReference type="EMBL" id="JBHUEH010000011">
    <property type="protein sequence ID" value="MFD1885508.1"/>
    <property type="molecule type" value="Genomic_DNA"/>
</dbReference>
<dbReference type="RefSeq" id="WP_347325777.1">
    <property type="nucleotide sequence ID" value="NZ_JBCGUH010000007.1"/>
</dbReference>
<protein>
    <submittedName>
        <fullName evidence="1">Uncharacterized protein</fullName>
    </submittedName>
</protein>
<accession>A0ABW4RH74</accession>
<gene>
    <name evidence="1" type="ORF">ACFSC9_08200</name>
</gene>
<keyword evidence="2" id="KW-1185">Reference proteome</keyword>
<sequence>MRLKGTMTEQTYRNELQRSYDSLFKTESGKMMRICIEQAVGHFITAYILHWIPEQGADFFTLLVDGQTIVHMEIEYAPSSSREEKASPQLVDYTSYKIHDYTKGLSKTDQIKFEVALDMCHRDMNP</sequence>
<comment type="caution">
    <text evidence="1">The sequence shown here is derived from an EMBL/GenBank/DDBJ whole genome shotgun (WGS) entry which is preliminary data.</text>
</comment>
<organism evidence="1 2">
    <name type="scientific">Paenibacillus wenxiniae</name>
    <dbReference type="NCBI Taxonomy" id="1636843"/>
    <lineage>
        <taxon>Bacteria</taxon>
        <taxon>Bacillati</taxon>
        <taxon>Bacillota</taxon>
        <taxon>Bacilli</taxon>
        <taxon>Bacillales</taxon>
        <taxon>Paenibacillaceae</taxon>
        <taxon>Paenibacillus</taxon>
    </lineage>
</organism>
<evidence type="ECO:0000313" key="1">
    <source>
        <dbReference type="EMBL" id="MFD1885508.1"/>
    </source>
</evidence>
<dbReference type="Proteomes" id="UP001597233">
    <property type="component" value="Unassembled WGS sequence"/>
</dbReference>
<name>A0ABW4RH74_9BACL</name>
<evidence type="ECO:0000313" key="2">
    <source>
        <dbReference type="Proteomes" id="UP001597233"/>
    </source>
</evidence>
<reference evidence="2" key="1">
    <citation type="journal article" date="2019" name="Int. J. Syst. Evol. Microbiol.">
        <title>The Global Catalogue of Microorganisms (GCM) 10K type strain sequencing project: providing services to taxonomists for standard genome sequencing and annotation.</title>
        <authorList>
            <consortium name="The Broad Institute Genomics Platform"/>
            <consortium name="The Broad Institute Genome Sequencing Center for Infectious Disease"/>
            <person name="Wu L."/>
            <person name="Ma J."/>
        </authorList>
    </citation>
    <scope>NUCLEOTIDE SEQUENCE [LARGE SCALE GENOMIC DNA]</scope>
    <source>
        <strain evidence="2">CCUG 54950</strain>
    </source>
</reference>